<dbReference type="InterPro" id="IPR001387">
    <property type="entry name" value="Cro/C1-type_HTH"/>
</dbReference>
<name>A0A9D1K0A9_9FIRM</name>
<dbReference type="AlphaFoldDB" id="A0A9D1K0A9"/>
<protein>
    <submittedName>
        <fullName evidence="3">Helix-turn-helix transcriptional regulator</fullName>
    </submittedName>
</protein>
<proteinExistence type="predicted"/>
<dbReference type="GO" id="GO:0003677">
    <property type="term" value="F:DNA binding"/>
    <property type="evidence" value="ECO:0007669"/>
    <property type="project" value="UniProtKB-KW"/>
</dbReference>
<dbReference type="Proteomes" id="UP000824002">
    <property type="component" value="Unassembled WGS sequence"/>
</dbReference>
<dbReference type="PANTHER" id="PTHR46558">
    <property type="entry name" value="TRACRIPTIONAL REGULATORY PROTEIN-RELATED-RELATED"/>
    <property type="match status" value="1"/>
</dbReference>
<reference evidence="3" key="1">
    <citation type="submission" date="2020-10" db="EMBL/GenBank/DDBJ databases">
        <authorList>
            <person name="Gilroy R."/>
        </authorList>
    </citation>
    <scope>NUCLEOTIDE SEQUENCE</scope>
    <source>
        <strain evidence="3">CHK199-13235</strain>
    </source>
</reference>
<organism evidence="3 4">
    <name type="scientific">Candidatus Merdivicinus excrementipullorum</name>
    <dbReference type="NCBI Taxonomy" id="2840867"/>
    <lineage>
        <taxon>Bacteria</taxon>
        <taxon>Bacillati</taxon>
        <taxon>Bacillota</taxon>
        <taxon>Clostridia</taxon>
        <taxon>Eubacteriales</taxon>
        <taxon>Oscillospiraceae</taxon>
        <taxon>Oscillospiraceae incertae sedis</taxon>
        <taxon>Candidatus Merdivicinus</taxon>
    </lineage>
</organism>
<dbReference type="EMBL" id="DVJP01000066">
    <property type="protein sequence ID" value="HIS77120.1"/>
    <property type="molecule type" value="Genomic_DNA"/>
</dbReference>
<evidence type="ECO:0000313" key="3">
    <source>
        <dbReference type="EMBL" id="HIS77120.1"/>
    </source>
</evidence>
<evidence type="ECO:0000256" key="1">
    <source>
        <dbReference type="ARBA" id="ARBA00023125"/>
    </source>
</evidence>
<dbReference type="InterPro" id="IPR010982">
    <property type="entry name" value="Lambda_DNA-bd_dom_sf"/>
</dbReference>
<dbReference type="Pfam" id="PF01381">
    <property type="entry name" value="HTH_3"/>
    <property type="match status" value="1"/>
</dbReference>
<dbReference type="CDD" id="cd00093">
    <property type="entry name" value="HTH_XRE"/>
    <property type="match status" value="1"/>
</dbReference>
<evidence type="ECO:0000259" key="2">
    <source>
        <dbReference type="PROSITE" id="PS50943"/>
    </source>
</evidence>
<comment type="caution">
    <text evidence="3">The sequence shown here is derived from an EMBL/GenBank/DDBJ whole genome shotgun (WGS) entry which is preliminary data.</text>
</comment>
<evidence type="ECO:0000313" key="4">
    <source>
        <dbReference type="Proteomes" id="UP000824002"/>
    </source>
</evidence>
<reference evidence="3" key="2">
    <citation type="journal article" date="2021" name="PeerJ">
        <title>Extensive microbial diversity within the chicken gut microbiome revealed by metagenomics and culture.</title>
        <authorList>
            <person name="Gilroy R."/>
            <person name="Ravi A."/>
            <person name="Getino M."/>
            <person name="Pursley I."/>
            <person name="Horton D.L."/>
            <person name="Alikhan N.F."/>
            <person name="Baker D."/>
            <person name="Gharbi K."/>
            <person name="Hall N."/>
            <person name="Watson M."/>
            <person name="Adriaenssens E.M."/>
            <person name="Foster-Nyarko E."/>
            <person name="Jarju S."/>
            <person name="Secka A."/>
            <person name="Antonio M."/>
            <person name="Oren A."/>
            <person name="Chaudhuri R.R."/>
            <person name="La Ragione R."/>
            <person name="Hildebrand F."/>
            <person name="Pallen M.J."/>
        </authorList>
    </citation>
    <scope>NUCLEOTIDE SEQUENCE</scope>
    <source>
        <strain evidence="3">CHK199-13235</strain>
    </source>
</reference>
<gene>
    <name evidence="3" type="ORF">IAB51_10005</name>
</gene>
<accession>A0A9D1K0A9</accession>
<dbReference type="SUPFAM" id="SSF47413">
    <property type="entry name" value="lambda repressor-like DNA-binding domains"/>
    <property type="match status" value="1"/>
</dbReference>
<dbReference type="SMART" id="SM00530">
    <property type="entry name" value="HTH_XRE"/>
    <property type="match status" value="1"/>
</dbReference>
<dbReference type="PROSITE" id="PS50943">
    <property type="entry name" value="HTH_CROC1"/>
    <property type="match status" value="1"/>
</dbReference>
<sequence length="86" mass="9226">MNFEEIFAARVHELRLKKGISQKQLGEAIGLSHKAISTIESGSRSTSIAKLVALAQFFDVSTDYLLGLRDTPKDAGGETPPLQPGA</sequence>
<keyword evidence="1" id="KW-0238">DNA-binding</keyword>
<dbReference type="Gene3D" id="1.10.260.40">
    <property type="entry name" value="lambda repressor-like DNA-binding domains"/>
    <property type="match status" value="1"/>
</dbReference>
<feature type="domain" description="HTH cro/C1-type" evidence="2">
    <location>
        <begin position="11"/>
        <end position="65"/>
    </location>
</feature>
<dbReference type="PANTHER" id="PTHR46558:SF11">
    <property type="entry name" value="HTH-TYPE TRANSCRIPTIONAL REGULATOR XRE"/>
    <property type="match status" value="1"/>
</dbReference>